<reference evidence="2" key="2">
    <citation type="journal article" date="2017" name="Nat. Plants">
        <title>The Aegilops tauschii genome reveals multiple impacts of transposons.</title>
        <authorList>
            <person name="Zhao G."/>
            <person name="Zou C."/>
            <person name="Li K."/>
            <person name="Wang K."/>
            <person name="Li T."/>
            <person name="Gao L."/>
            <person name="Zhang X."/>
            <person name="Wang H."/>
            <person name="Yang Z."/>
            <person name="Liu X."/>
            <person name="Jiang W."/>
            <person name="Mao L."/>
            <person name="Kong X."/>
            <person name="Jiao Y."/>
            <person name="Jia J."/>
        </authorList>
    </citation>
    <scope>NUCLEOTIDE SEQUENCE [LARGE SCALE GENOMIC DNA]</scope>
    <source>
        <strain evidence="2">cv. AL8/78</strain>
    </source>
</reference>
<organism evidence="1 2">
    <name type="scientific">Aegilops tauschii subsp. strangulata</name>
    <name type="common">Goatgrass</name>
    <dbReference type="NCBI Taxonomy" id="200361"/>
    <lineage>
        <taxon>Eukaryota</taxon>
        <taxon>Viridiplantae</taxon>
        <taxon>Streptophyta</taxon>
        <taxon>Embryophyta</taxon>
        <taxon>Tracheophyta</taxon>
        <taxon>Spermatophyta</taxon>
        <taxon>Magnoliopsida</taxon>
        <taxon>Liliopsida</taxon>
        <taxon>Poales</taxon>
        <taxon>Poaceae</taxon>
        <taxon>BOP clade</taxon>
        <taxon>Pooideae</taxon>
        <taxon>Triticodae</taxon>
        <taxon>Triticeae</taxon>
        <taxon>Triticinae</taxon>
        <taxon>Aegilops</taxon>
    </lineage>
</organism>
<evidence type="ECO:0000313" key="1">
    <source>
        <dbReference type="EnsemblPlants" id="AET3Gv20642400.1"/>
    </source>
</evidence>
<sequence length="90" mass="9414">MLSSSSSHPPSSSPLLLTNFPANFVAASCSFRVDERGSDCSAAGGRSLPRAVGRRPILMRGLLEVHAIGRDAASTSSSKLKAVPALDMMR</sequence>
<dbReference type="Proteomes" id="UP000015105">
    <property type="component" value="Chromosome 3D"/>
</dbReference>
<keyword evidence="2" id="KW-1185">Reference proteome</keyword>
<protein>
    <submittedName>
        <fullName evidence="1">Uncharacterized protein</fullName>
    </submittedName>
</protein>
<proteinExistence type="predicted"/>
<name>A0A453FD49_AEGTS</name>
<reference evidence="1" key="5">
    <citation type="journal article" date="2021" name="G3 (Bethesda)">
        <title>Aegilops tauschii genome assembly Aet v5.0 features greater sequence contiguity and improved annotation.</title>
        <authorList>
            <person name="Wang L."/>
            <person name="Zhu T."/>
            <person name="Rodriguez J.C."/>
            <person name="Deal K.R."/>
            <person name="Dubcovsky J."/>
            <person name="McGuire P.E."/>
            <person name="Lux T."/>
            <person name="Spannagl M."/>
            <person name="Mayer K.F.X."/>
            <person name="Baldrich P."/>
            <person name="Meyers B.C."/>
            <person name="Huo N."/>
            <person name="Gu Y.Q."/>
            <person name="Zhou H."/>
            <person name="Devos K.M."/>
            <person name="Bennetzen J.L."/>
            <person name="Unver T."/>
            <person name="Budak H."/>
            <person name="Gulick P.J."/>
            <person name="Galiba G."/>
            <person name="Kalapos B."/>
            <person name="Nelson D.R."/>
            <person name="Li P."/>
            <person name="You F.M."/>
            <person name="Luo M.C."/>
            <person name="Dvorak J."/>
        </authorList>
    </citation>
    <scope>NUCLEOTIDE SEQUENCE [LARGE SCALE GENOMIC DNA]</scope>
    <source>
        <strain evidence="1">cv. AL8/78</strain>
    </source>
</reference>
<reference evidence="1" key="4">
    <citation type="submission" date="2019-03" db="UniProtKB">
        <authorList>
            <consortium name="EnsemblPlants"/>
        </authorList>
    </citation>
    <scope>IDENTIFICATION</scope>
</reference>
<accession>A0A453FD49</accession>
<reference evidence="1" key="3">
    <citation type="journal article" date="2017" name="Nature">
        <title>Genome sequence of the progenitor of the wheat D genome Aegilops tauschii.</title>
        <authorList>
            <person name="Luo M.C."/>
            <person name="Gu Y.Q."/>
            <person name="Puiu D."/>
            <person name="Wang H."/>
            <person name="Twardziok S.O."/>
            <person name="Deal K.R."/>
            <person name="Huo N."/>
            <person name="Zhu T."/>
            <person name="Wang L."/>
            <person name="Wang Y."/>
            <person name="McGuire P.E."/>
            <person name="Liu S."/>
            <person name="Long H."/>
            <person name="Ramasamy R.K."/>
            <person name="Rodriguez J.C."/>
            <person name="Van S.L."/>
            <person name="Yuan L."/>
            <person name="Wang Z."/>
            <person name="Xia Z."/>
            <person name="Xiao L."/>
            <person name="Anderson O.D."/>
            <person name="Ouyang S."/>
            <person name="Liang Y."/>
            <person name="Zimin A.V."/>
            <person name="Pertea G."/>
            <person name="Qi P."/>
            <person name="Bennetzen J.L."/>
            <person name="Dai X."/>
            <person name="Dawson M.W."/>
            <person name="Muller H.G."/>
            <person name="Kugler K."/>
            <person name="Rivarola-Duarte L."/>
            <person name="Spannagl M."/>
            <person name="Mayer K.F.X."/>
            <person name="Lu F.H."/>
            <person name="Bevan M.W."/>
            <person name="Leroy P."/>
            <person name="Li P."/>
            <person name="You F.M."/>
            <person name="Sun Q."/>
            <person name="Liu Z."/>
            <person name="Lyons E."/>
            <person name="Wicker T."/>
            <person name="Salzberg S.L."/>
            <person name="Devos K.M."/>
            <person name="Dvorak J."/>
        </authorList>
    </citation>
    <scope>NUCLEOTIDE SEQUENCE [LARGE SCALE GENOMIC DNA]</scope>
    <source>
        <strain evidence="1">cv. AL8/78</strain>
    </source>
</reference>
<reference evidence="2" key="1">
    <citation type="journal article" date="2014" name="Science">
        <title>Ancient hybridizations among the ancestral genomes of bread wheat.</title>
        <authorList>
            <consortium name="International Wheat Genome Sequencing Consortium,"/>
            <person name="Marcussen T."/>
            <person name="Sandve S.R."/>
            <person name="Heier L."/>
            <person name="Spannagl M."/>
            <person name="Pfeifer M."/>
            <person name="Jakobsen K.S."/>
            <person name="Wulff B.B."/>
            <person name="Steuernagel B."/>
            <person name="Mayer K.F."/>
            <person name="Olsen O.A."/>
        </authorList>
    </citation>
    <scope>NUCLEOTIDE SEQUENCE [LARGE SCALE GENOMIC DNA]</scope>
    <source>
        <strain evidence="2">cv. AL8/78</strain>
    </source>
</reference>
<dbReference type="Gramene" id="AET3Gv20642400.1">
    <property type="protein sequence ID" value="AET3Gv20642400.1"/>
    <property type="gene ID" value="AET3Gv20642400"/>
</dbReference>
<evidence type="ECO:0000313" key="2">
    <source>
        <dbReference type="Proteomes" id="UP000015105"/>
    </source>
</evidence>
<dbReference type="EnsemblPlants" id="AET3Gv20642400.1">
    <property type="protein sequence ID" value="AET3Gv20642400.1"/>
    <property type="gene ID" value="AET3Gv20642400"/>
</dbReference>
<dbReference type="AlphaFoldDB" id="A0A453FD49"/>